<dbReference type="InterPro" id="IPR016181">
    <property type="entry name" value="Acyl_CoA_acyltransferase"/>
</dbReference>
<keyword evidence="3" id="KW-1185">Reference proteome</keyword>
<accession>A0AA48KTU5</accession>
<protein>
    <submittedName>
        <fullName evidence="2">Acetyltransferase</fullName>
    </submittedName>
</protein>
<evidence type="ECO:0000313" key="3">
    <source>
        <dbReference type="Proteomes" id="UP001333710"/>
    </source>
</evidence>
<evidence type="ECO:0000313" key="2">
    <source>
        <dbReference type="EMBL" id="BDX08552.1"/>
    </source>
</evidence>
<dbReference type="RefSeq" id="WP_338294617.1">
    <property type="nucleotide sequence ID" value="NZ_AP027272.1"/>
</dbReference>
<dbReference type="InterPro" id="IPR000182">
    <property type="entry name" value="GNAT_dom"/>
</dbReference>
<dbReference type="Pfam" id="PF13673">
    <property type="entry name" value="Acetyltransf_10"/>
    <property type="match status" value="1"/>
</dbReference>
<gene>
    <name evidence="2" type="ORF">MACH26_40730</name>
</gene>
<evidence type="ECO:0000259" key="1">
    <source>
        <dbReference type="PROSITE" id="PS51186"/>
    </source>
</evidence>
<dbReference type="Gene3D" id="3.40.630.30">
    <property type="match status" value="1"/>
</dbReference>
<dbReference type="AlphaFoldDB" id="A0AA48KTU5"/>
<organism evidence="2 3">
    <name type="scientific">Planctobacterium marinum</name>
    <dbReference type="NCBI Taxonomy" id="1631968"/>
    <lineage>
        <taxon>Bacteria</taxon>
        <taxon>Pseudomonadati</taxon>
        <taxon>Pseudomonadota</taxon>
        <taxon>Gammaproteobacteria</taxon>
        <taxon>Alteromonadales</taxon>
        <taxon>Alteromonadaceae</taxon>
        <taxon>Planctobacterium</taxon>
    </lineage>
</organism>
<dbReference type="EMBL" id="AP027272">
    <property type="protein sequence ID" value="BDX08552.1"/>
    <property type="molecule type" value="Genomic_DNA"/>
</dbReference>
<sequence>MKITIKSFEQLSASELHDIYQLRIAVFVVEQTCYYQDVDGLDKHPDTAHVMFWDGDVLAAYARVLAPGTSYPEYASIGRIANAQSHRGMGLGHQLVGQSIKVSLEKWPQESIKISAQAHLQGFYQSHGFVTVSEEYLEDGIPHVAMLRDSA</sequence>
<name>A0AA48KTU5_9ALTE</name>
<dbReference type="PROSITE" id="PS51186">
    <property type="entry name" value="GNAT"/>
    <property type="match status" value="1"/>
</dbReference>
<feature type="domain" description="N-acetyltransferase" evidence="1">
    <location>
        <begin position="3"/>
        <end position="148"/>
    </location>
</feature>
<dbReference type="KEGG" id="pmaw:MACH26_40730"/>
<dbReference type="SUPFAM" id="SSF55729">
    <property type="entry name" value="Acyl-CoA N-acyltransferases (Nat)"/>
    <property type="match status" value="1"/>
</dbReference>
<reference evidence="2" key="1">
    <citation type="submission" date="2023-01" db="EMBL/GenBank/DDBJ databases">
        <title>Complete genome sequence of Planctobacterium marinum strain Dej080120_11.</title>
        <authorList>
            <person name="Ueki S."/>
            <person name="Maruyama F."/>
        </authorList>
    </citation>
    <scope>NUCLEOTIDE SEQUENCE</scope>
    <source>
        <strain evidence="2">Dej080120_11</strain>
    </source>
</reference>
<dbReference type="GO" id="GO:0016747">
    <property type="term" value="F:acyltransferase activity, transferring groups other than amino-acyl groups"/>
    <property type="evidence" value="ECO:0007669"/>
    <property type="project" value="InterPro"/>
</dbReference>
<proteinExistence type="predicted"/>
<dbReference type="Proteomes" id="UP001333710">
    <property type="component" value="Chromosome"/>
</dbReference>